<dbReference type="Gene3D" id="1.10.8.60">
    <property type="match status" value="1"/>
</dbReference>
<evidence type="ECO:0000256" key="4">
    <source>
        <dbReference type="ARBA" id="ARBA00023125"/>
    </source>
</evidence>
<evidence type="ECO:0000313" key="10">
    <source>
        <dbReference type="Proteomes" id="UP001065549"/>
    </source>
</evidence>
<comment type="caution">
    <text evidence="9">The sequence shown here is derived from an EMBL/GenBank/DDBJ whole genome shotgun (WGS) entry which is preliminary data.</text>
</comment>
<reference evidence="9" key="1">
    <citation type="submission" date="2022-09" db="EMBL/GenBank/DDBJ databases">
        <title>Culturomic study of gut microbiota in children with autism spectrum disorder.</title>
        <authorList>
            <person name="Efimov B.A."/>
            <person name="Chaplin A.V."/>
            <person name="Sokolova S.R."/>
            <person name="Pikina A.P."/>
            <person name="Korzhanova M."/>
            <person name="Belova V."/>
            <person name="Korostin D."/>
        </authorList>
    </citation>
    <scope>NUCLEOTIDE SEQUENCE</scope>
    <source>
        <strain evidence="9">ASD5510</strain>
    </source>
</reference>
<dbReference type="InterPro" id="IPR003593">
    <property type="entry name" value="AAA+_ATPase"/>
</dbReference>
<dbReference type="PROSITE" id="PS50045">
    <property type="entry name" value="SIGMA54_INTERACT_4"/>
    <property type="match status" value="1"/>
</dbReference>
<dbReference type="RefSeq" id="WP_253020567.1">
    <property type="nucleotide sequence ID" value="NZ_JAJAGH010000005.1"/>
</dbReference>
<dbReference type="Pfam" id="PF00158">
    <property type="entry name" value="Sigma54_activat"/>
    <property type="match status" value="1"/>
</dbReference>
<dbReference type="EMBL" id="JAOSHN010000001">
    <property type="protein sequence ID" value="MCU7377049.1"/>
    <property type="molecule type" value="Genomic_DNA"/>
</dbReference>
<evidence type="ECO:0000256" key="2">
    <source>
        <dbReference type="ARBA" id="ARBA00022840"/>
    </source>
</evidence>
<dbReference type="SUPFAM" id="SSF55785">
    <property type="entry name" value="PYP-like sensor domain (PAS domain)"/>
    <property type="match status" value="1"/>
</dbReference>
<dbReference type="Gene3D" id="3.40.50.300">
    <property type="entry name" value="P-loop containing nucleotide triphosphate hydrolases"/>
    <property type="match status" value="1"/>
</dbReference>
<dbReference type="SMART" id="SM00382">
    <property type="entry name" value="AAA"/>
    <property type="match status" value="1"/>
</dbReference>
<accession>A0A9J6QIX6</accession>
<evidence type="ECO:0000259" key="8">
    <source>
        <dbReference type="PROSITE" id="PS50112"/>
    </source>
</evidence>
<keyword evidence="1" id="KW-0547">Nucleotide-binding</keyword>
<dbReference type="InterPro" id="IPR002078">
    <property type="entry name" value="Sigma_54_int"/>
</dbReference>
<keyword evidence="6" id="KW-0175">Coiled coil</keyword>
<dbReference type="FunFam" id="3.40.50.300:FF:000006">
    <property type="entry name" value="DNA-binding transcriptional regulator NtrC"/>
    <property type="match status" value="1"/>
</dbReference>
<evidence type="ECO:0000256" key="5">
    <source>
        <dbReference type="ARBA" id="ARBA00023163"/>
    </source>
</evidence>
<keyword evidence="10" id="KW-1185">Reference proteome</keyword>
<dbReference type="InterPro" id="IPR035965">
    <property type="entry name" value="PAS-like_dom_sf"/>
</dbReference>
<dbReference type="Gene3D" id="3.30.450.20">
    <property type="entry name" value="PAS domain"/>
    <property type="match status" value="1"/>
</dbReference>
<dbReference type="Pfam" id="PF25601">
    <property type="entry name" value="AAA_lid_14"/>
    <property type="match status" value="1"/>
</dbReference>
<feature type="domain" description="PAS" evidence="8">
    <location>
        <begin position="42"/>
        <end position="95"/>
    </location>
</feature>
<dbReference type="InterPro" id="IPR058031">
    <property type="entry name" value="AAA_lid_NorR"/>
</dbReference>
<dbReference type="PROSITE" id="PS00688">
    <property type="entry name" value="SIGMA54_INTERACT_3"/>
    <property type="match status" value="1"/>
</dbReference>
<dbReference type="AlphaFoldDB" id="A0A9J6QIX6"/>
<dbReference type="SUPFAM" id="SSF46689">
    <property type="entry name" value="Homeodomain-like"/>
    <property type="match status" value="1"/>
</dbReference>
<evidence type="ECO:0000259" key="7">
    <source>
        <dbReference type="PROSITE" id="PS50045"/>
    </source>
</evidence>
<dbReference type="InterPro" id="IPR025943">
    <property type="entry name" value="Sigma_54_int_dom_ATP-bd_2"/>
</dbReference>
<dbReference type="GO" id="GO:0005524">
    <property type="term" value="F:ATP binding"/>
    <property type="evidence" value="ECO:0007669"/>
    <property type="project" value="UniProtKB-KW"/>
</dbReference>
<dbReference type="InterPro" id="IPR000014">
    <property type="entry name" value="PAS"/>
</dbReference>
<sequence>MQGTKLIGVNRKLVKQETDAELYFEEEKLIKALPKELLMKCSEKELQSIIDCIYDGIYITDGQGYTLMVNQASAKYVEELPPDIIGKNVREMVEEGYWSESICLEVIKYRKMISKVQMVEGKEVLTTAIPYFDNGELVRIVATDRDISQLQEMQEKLRQMEETAEQYESRLEYYRKKNLDGDALIYKSKKMKNLVDSAVRVAKQDVTILIQGESGTGKEKLTDLIYKNSLRSEGPFVKINCAAIPENLIESELFGYEKGTFTGAEKSGKKGLFEVADKGTLLLDEIGELPLHLQSNLLRVIQEKEIMRIGGRKRVPIDVRIIAATNVNLQEAVKEGKFREDLYYRLNVIPLIIPPLRERREDVAELIDWFLDSYNRKYKTKIGISQKAIEVFTDYDWPGNVRELKNVIERLIIILEGEEITEKQAARQVGGSVNEELQPDESLSLTQQVENFEKSLLQSTMKRAGTGSEVAKLLKVSKSTVSKKFKKHGLSF</sequence>
<dbReference type="InterPro" id="IPR025662">
    <property type="entry name" value="Sigma_54_int_dom_ATP-bd_1"/>
</dbReference>
<evidence type="ECO:0000313" key="9">
    <source>
        <dbReference type="EMBL" id="MCU7377049.1"/>
    </source>
</evidence>
<keyword evidence="3" id="KW-0805">Transcription regulation</keyword>
<dbReference type="InterPro" id="IPR027417">
    <property type="entry name" value="P-loop_NTPase"/>
</dbReference>
<feature type="coiled-coil region" evidence="6">
    <location>
        <begin position="143"/>
        <end position="177"/>
    </location>
</feature>
<dbReference type="PANTHER" id="PTHR32071">
    <property type="entry name" value="TRANSCRIPTIONAL REGULATORY PROTEIN"/>
    <property type="match status" value="1"/>
</dbReference>
<dbReference type="NCBIfam" id="TIGR00229">
    <property type="entry name" value="sensory_box"/>
    <property type="match status" value="1"/>
</dbReference>
<keyword evidence="5" id="KW-0804">Transcription</keyword>
<dbReference type="Proteomes" id="UP001065549">
    <property type="component" value="Unassembled WGS sequence"/>
</dbReference>
<evidence type="ECO:0000256" key="6">
    <source>
        <dbReference type="SAM" id="Coils"/>
    </source>
</evidence>
<evidence type="ECO:0000256" key="1">
    <source>
        <dbReference type="ARBA" id="ARBA00022741"/>
    </source>
</evidence>
<dbReference type="GO" id="GO:0003677">
    <property type="term" value="F:DNA binding"/>
    <property type="evidence" value="ECO:0007669"/>
    <property type="project" value="UniProtKB-KW"/>
</dbReference>
<dbReference type="InterPro" id="IPR025944">
    <property type="entry name" value="Sigma_54_int_dom_CS"/>
</dbReference>
<dbReference type="SUPFAM" id="SSF52540">
    <property type="entry name" value="P-loop containing nucleoside triphosphate hydrolases"/>
    <property type="match status" value="1"/>
</dbReference>
<organism evidence="9 10">
    <name type="scientific">Hominibacterium faecale</name>
    <dbReference type="NCBI Taxonomy" id="2839743"/>
    <lineage>
        <taxon>Bacteria</taxon>
        <taxon>Bacillati</taxon>
        <taxon>Bacillota</taxon>
        <taxon>Clostridia</taxon>
        <taxon>Peptostreptococcales</taxon>
        <taxon>Anaerovoracaceae</taxon>
        <taxon>Hominibacterium</taxon>
    </lineage>
</organism>
<dbReference type="PROSITE" id="PS00676">
    <property type="entry name" value="SIGMA54_INTERACT_2"/>
    <property type="match status" value="1"/>
</dbReference>
<evidence type="ECO:0000256" key="3">
    <source>
        <dbReference type="ARBA" id="ARBA00023015"/>
    </source>
</evidence>
<dbReference type="CDD" id="cd00009">
    <property type="entry name" value="AAA"/>
    <property type="match status" value="1"/>
</dbReference>
<dbReference type="Gene3D" id="1.10.10.60">
    <property type="entry name" value="Homeodomain-like"/>
    <property type="match status" value="1"/>
</dbReference>
<feature type="domain" description="Sigma-54 factor interaction" evidence="7">
    <location>
        <begin position="184"/>
        <end position="413"/>
    </location>
</feature>
<proteinExistence type="predicted"/>
<keyword evidence="2" id="KW-0067">ATP-binding</keyword>
<dbReference type="PROSITE" id="PS50112">
    <property type="entry name" value="PAS"/>
    <property type="match status" value="1"/>
</dbReference>
<gene>
    <name evidence="9" type="ORF">OBO34_01630</name>
</gene>
<dbReference type="PROSITE" id="PS00675">
    <property type="entry name" value="SIGMA54_INTERACT_1"/>
    <property type="match status" value="1"/>
</dbReference>
<dbReference type="InterPro" id="IPR009057">
    <property type="entry name" value="Homeodomain-like_sf"/>
</dbReference>
<dbReference type="GO" id="GO:0006355">
    <property type="term" value="P:regulation of DNA-templated transcription"/>
    <property type="evidence" value="ECO:0007669"/>
    <property type="project" value="InterPro"/>
</dbReference>
<protein>
    <submittedName>
        <fullName evidence="9">Sigma 54-interacting transcriptional regulator</fullName>
    </submittedName>
</protein>
<keyword evidence="4" id="KW-0238">DNA-binding</keyword>
<name>A0A9J6QIX6_9FIRM</name>